<dbReference type="InterPro" id="IPR023346">
    <property type="entry name" value="Lysozyme-like_dom_sf"/>
</dbReference>
<evidence type="ECO:0000313" key="2">
    <source>
        <dbReference type="EMBL" id="RXJ01355.1"/>
    </source>
</evidence>
<dbReference type="Pfam" id="PF07833">
    <property type="entry name" value="Cu_amine_oxidN1"/>
    <property type="match status" value="1"/>
</dbReference>
<comment type="caution">
    <text evidence="2">The sequence shown here is derived from an EMBL/GenBank/DDBJ whole genome shotgun (WGS) entry which is preliminary data.</text>
</comment>
<dbReference type="PROSITE" id="PS51781">
    <property type="entry name" value="SH3B"/>
    <property type="match status" value="1"/>
</dbReference>
<proteinExistence type="predicted"/>
<protein>
    <recommendedName>
        <fullName evidence="1">SH3b domain-containing protein</fullName>
    </recommendedName>
</protein>
<dbReference type="Gene3D" id="2.30.30.40">
    <property type="entry name" value="SH3 Domains"/>
    <property type="match status" value="1"/>
</dbReference>
<dbReference type="EMBL" id="QOUX01000033">
    <property type="protein sequence ID" value="RXJ01355.1"/>
    <property type="molecule type" value="Genomic_DNA"/>
</dbReference>
<dbReference type="SUPFAM" id="SSF55383">
    <property type="entry name" value="Copper amine oxidase, domain N"/>
    <property type="match status" value="2"/>
</dbReference>
<dbReference type="SUPFAM" id="SSF53955">
    <property type="entry name" value="Lysozyme-like"/>
    <property type="match status" value="1"/>
</dbReference>
<dbReference type="InterPro" id="IPR012854">
    <property type="entry name" value="Cu_amine_oxidase-like_N"/>
</dbReference>
<sequence length="442" mass="49706">MEVKMKQLLKINKLIPIIIVGLFLLPTTGFAKSTVEERCGYKQQPGVNPSYQMVNCLLTETALDFNVPPEVVKGIAEVESSDWRHFNTDGSPIITADGGIGIMQITLYQIYDQERLKNDIVYNIETGVRMLDAMFKRNDLPKVNAHEREFIEHWYFAVMAYNGTKPINSPIVQATGERNRDAYQEKVFKVINTKNFLTLRDLPFDSSYFIYDSTSSDNIKFAKRSLTTNSQLTRSKHLLKKGDYATVTSKVRLRQGPTTTSNEIDNLQKNQKVKILNGFTYESNVFSKNHFGWYSVQLTDGRTGFVASSYLELSTTPTIILQLNNPTAQVNGSPVNLAAAPYTTNGRTLVPLRFISESLGANVHWNSSTRVITIKMDGKVLTLRDGSPAISVTYNGLQAHHTIDVAPIIRNGVTFVPIRFISEQIGARVDWNGQTRTVTIYK</sequence>
<dbReference type="OrthoDB" id="2690990at2"/>
<dbReference type="Gene3D" id="3.30.457.10">
    <property type="entry name" value="Copper amine oxidase-like, N-terminal domain"/>
    <property type="match status" value="1"/>
</dbReference>
<dbReference type="AlphaFoldDB" id="A0A4V1LGG8"/>
<dbReference type="Gene3D" id="1.10.530.10">
    <property type="match status" value="1"/>
</dbReference>
<dbReference type="InterPro" id="IPR003646">
    <property type="entry name" value="SH3-like_bac-type"/>
</dbReference>
<accession>A0A4V1LGG8</accession>
<dbReference type="InterPro" id="IPR008258">
    <property type="entry name" value="Transglycosylase_SLT_dom_1"/>
</dbReference>
<dbReference type="Pfam" id="PF01464">
    <property type="entry name" value="SLT"/>
    <property type="match status" value="1"/>
</dbReference>
<keyword evidence="3" id="KW-1185">Reference proteome</keyword>
<evidence type="ECO:0000259" key="1">
    <source>
        <dbReference type="PROSITE" id="PS51781"/>
    </source>
</evidence>
<gene>
    <name evidence="2" type="ORF">DS745_10475</name>
</gene>
<name>A0A4V1LGG8_9BACI</name>
<feature type="domain" description="SH3b" evidence="1">
    <location>
        <begin position="242"/>
        <end position="315"/>
    </location>
</feature>
<dbReference type="Pfam" id="PF08239">
    <property type="entry name" value="SH3_3"/>
    <property type="match status" value="1"/>
</dbReference>
<organism evidence="2 3">
    <name type="scientific">Anaerobacillus alkaliphilus</name>
    <dbReference type="NCBI Taxonomy" id="1548597"/>
    <lineage>
        <taxon>Bacteria</taxon>
        <taxon>Bacillati</taxon>
        <taxon>Bacillota</taxon>
        <taxon>Bacilli</taxon>
        <taxon>Bacillales</taxon>
        <taxon>Bacillaceae</taxon>
        <taxon>Anaerobacillus</taxon>
    </lineage>
</organism>
<dbReference type="SMART" id="SM00287">
    <property type="entry name" value="SH3b"/>
    <property type="match status" value="1"/>
</dbReference>
<reference evidence="2 3" key="1">
    <citation type="journal article" date="2019" name="Int. J. Syst. Evol. Microbiol.">
        <title>Anaerobacillus alkaliphilus sp. nov., a novel alkaliphilic and moderately halophilic bacterium.</title>
        <authorList>
            <person name="Borsodi A.K."/>
            <person name="Aszalos J.M."/>
            <person name="Bihari P."/>
            <person name="Nagy I."/>
            <person name="Schumann P."/>
            <person name="Sproer C."/>
            <person name="Kovacs A.L."/>
            <person name="Boka K."/>
            <person name="Dobosy P."/>
            <person name="Ovari M."/>
            <person name="Szili-Kovacs T."/>
            <person name="Toth E."/>
        </authorList>
    </citation>
    <scope>NUCLEOTIDE SEQUENCE [LARGE SCALE GENOMIC DNA]</scope>
    <source>
        <strain evidence="2 3">B16-10</strain>
    </source>
</reference>
<dbReference type="Proteomes" id="UP000290649">
    <property type="component" value="Unassembled WGS sequence"/>
</dbReference>
<evidence type="ECO:0000313" key="3">
    <source>
        <dbReference type="Proteomes" id="UP000290649"/>
    </source>
</evidence>
<dbReference type="InterPro" id="IPR036582">
    <property type="entry name" value="Mao_N_sf"/>
</dbReference>